<comment type="similarity">
    <text evidence="1">Belongs to the orthopoxvirus OPG091 family.</text>
</comment>
<dbReference type="OrthoDB" id="14259at10239"/>
<dbReference type="EMBL" id="HQ849551">
    <property type="protein sequence ID" value="AEN03652.1"/>
    <property type="molecule type" value="Genomic_DNA"/>
</dbReference>
<evidence type="ECO:0000313" key="4">
    <source>
        <dbReference type="Proteomes" id="UP000164653"/>
    </source>
</evidence>
<organism evidence="3 4">
    <name type="scientific">Yokapox virus</name>
    <dbReference type="NCBI Taxonomy" id="1076255"/>
    <lineage>
        <taxon>Viruses</taxon>
        <taxon>Varidnaviria</taxon>
        <taxon>Bamfordvirae</taxon>
        <taxon>Nucleocytoviricota</taxon>
        <taxon>Pokkesviricetes</taxon>
        <taxon>Chitovirales</taxon>
        <taxon>Poxviridae</taxon>
        <taxon>Chordopoxvirinae</taxon>
        <taxon>Centapoxvirus</taxon>
        <taxon>Centapoxvirus yokapox</taxon>
    </lineage>
</organism>
<gene>
    <name evidence="3" type="ORF">YKV063</name>
</gene>
<dbReference type="Pfam" id="PF05708">
    <property type="entry name" value="Peptidase_C92"/>
    <property type="match status" value="1"/>
</dbReference>
<dbReference type="Proteomes" id="UP000164653">
    <property type="component" value="Segment"/>
</dbReference>
<accession>G3EIE1</accession>
<dbReference type="InterPro" id="IPR038765">
    <property type="entry name" value="Papain-like_cys_pep_sf"/>
</dbReference>
<proteinExistence type="inferred from homology"/>
<dbReference type="KEGG" id="vg:11107203"/>
<name>G3EIE1_9POXV</name>
<dbReference type="InterPro" id="IPR024453">
    <property type="entry name" value="Peptidase_C92"/>
</dbReference>
<evidence type="ECO:0000256" key="2">
    <source>
        <dbReference type="ARBA" id="ARBA00034814"/>
    </source>
</evidence>
<dbReference type="Gene3D" id="3.90.1720.10">
    <property type="entry name" value="endopeptidase domain like (from Nostoc punctiforme)"/>
    <property type="match status" value="1"/>
</dbReference>
<dbReference type="RefSeq" id="YP_004821416.1">
    <property type="nucleotide sequence ID" value="NC_015960.1"/>
</dbReference>
<dbReference type="SUPFAM" id="SSF54001">
    <property type="entry name" value="Cysteine proteinases"/>
    <property type="match status" value="1"/>
</dbReference>
<keyword evidence="4" id="KW-1185">Reference proteome</keyword>
<protein>
    <recommendedName>
        <fullName evidence="2">Protein OPG091</fullName>
    </recommendedName>
</protein>
<evidence type="ECO:0000313" key="3">
    <source>
        <dbReference type="EMBL" id="AEN03652.1"/>
    </source>
</evidence>
<dbReference type="GeneID" id="11107203"/>
<evidence type="ECO:0000256" key="1">
    <source>
        <dbReference type="ARBA" id="ARBA00034761"/>
    </source>
</evidence>
<sequence length="158" mass="18271">MDPMYFIKTYAPRGSIIFINYGLSMTSHFNPSIDKHAAIYYGVFFTEHLVVESTFNKVVRLRKLEDLLKGYISVKVYILKDIDIMYAAADNSITLLGIPYGFGNNKMYCFKLVATCYKLSGFFINSKMLLGKDIFISQCFTEDSRWIKIYDSNEVLLR</sequence>
<reference evidence="3 4" key="1">
    <citation type="journal article" date="2011" name="J. Virol.">
        <title>The genome of yoka poxvirus.</title>
        <authorList>
            <person name="Zhao G."/>
            <person name="Droit L."/>
            <person name="Tesh R.B."/>
            <person name="Popov V.L."/>
            <person name="Little N.S."/>
            <person name="Upton C."/>
            <person name="Virgin H.W."/>
            <person name="Wang D."/>
        </authorList>
    </citation>
    <scope>NUCLEOTIDE SEQUENCE [LARGE SCALE GENOMIC DNA]</scope>
    <source>
        <strain evidence="3">DakArB 4268</strain>
    </source>
</reference>